<dbReference type="AlphaFoldDB" id="A0A926I900"/>
<dbReference type="InterPro" id="IPR001466">
    <property type="entry name" value="Beta-lactam-related"/>
</dbReference>
<feature type="domain" description="Beta-lactamase-related" evidence="1">
    <location>
        <begin position="16"/>
        <end position="347"/>
    </location>
</feature>
<gene>
    <name evidence="2" type="ORF">H8692_02490</name>
</gene>
<dbReference type="Pfam" id="PF00144">
    <property type="entry name" value="Beta-lactamase"/>
    <property type="match status" value="1"/>
</dbReference>
<dbReference type="InterPro" id="IPR050491">
    <property type="entry name" value="AmpC-like"/>
</dbReference>
<evidence type="ECO:0000313" key="2">
    <source>
        <dbReference type="EMBL" id="MBC8567630.1"/>
    </source>
</evidence>
<dbReference type="Proteomes" id="UP000610862">
    <property type="component" value="Unassembled WGS sequence"/>
</dbReference>
<evidence type="ECO:0000259" key="1">
    <source>
        <dbReference type="Pfam" id="PF00144"/>
    </source>
</evidence>
<dbReference type="EMBL" id="JACRTA010000001">
    <property type="protein sequence ID" value="MBC8567630.1"/>
    <property type="molecule type" value="Genomic_DNA"/>
</dbReference>
<dbReference type="Gene3D" id="3.40.710.10">
    <property type="entry name" value="DD-peptidase/beta-lactamase superfamily"/>
    <property type="match status" value="1"/>
</dbReference>
<keyword evidence="3" id="KW-1185">Reference proteome</keyword>
<dbReference type="RefSeq" id="WP_177267667.1">
    <property type="nucleotide sequence ID" value="NZ_JACRTA010000001.1"/>
</dbReference>
<protein>
    <submittedName>
        <fullName evidence="2">Beta-lactamase family protein</fullName>
    </submittedName>
</protein>
<evidence type="ECO:0000313" key="3">
    <source>
        <dbReference type="Proteomes" id="UP000610862"/>
    </source>
</evidence>
<name>A0A926I900_9FIRM</name>
<reference evidence="2" key="1">
    <citation type="submission" date="2020-08" db="EMBL/GenBank/DDBJ databases">
        <title>Genome public.</title>
        <authorList>
            <person name="Liu C."/>
            <person name="Sun Q."/>
        </authorList>
    </citation>
    <scope>NUCLEOTIDE SEQUENCE</scope>
    <source>
        <strain evidence="2">NSJ-24</strain>
    </source>
</reference>
<organism evidence="2 3">
    <name type="scientific">Lentihominibacter hominis</name>
    <dbReference type="NCBI Taxonomy" id="2763645"/>
    <lineage>
        <taxon>Bacteria</taxon>
        <taxon>Bacillati</taxon>
        <taxon>Bacillota</taxon>
        <taxon>Clostridia</taxon>
        <taxon>Peptostreptococcales</taxon>
        <taxon>Anaerovoracaceae</taxon>
        <taxon>Lentihominibacter</taxon>
    </lineage>
</organism>
<dbReference type="SUPFAM" id="SSF56601">
    <property type="entry name" value="beta-lactamase/transpeptidase-like"/>
    <property type="match status" value="1"/>
</dbReference>
<dbReference type="PANTHER" id="PTHR46825">
    <property type="entry name" value="D-ALANYL-D-ALANINE-CARBOXYPEPTIDASE/ENDOPEPTIDASE AMPH"/>
    <property type="match status" value="1"/>
</dbReference>
<sequence length="360" mass="41170">MVKEGLKLNDLCGAFLDKAMEIYDVPSVALGVMIGDERFTGARGYRNFITKDPIDKNDVYHCASASKMMTAMGIMKLVDEKKIDLDDRLVDLLPYWEMDDKRCRDIKLYQMLCHISGLHDVPVEDWEWKWGDKVVDAESLRNYVVSDEVLKGRMLCEPGKGGFIYSSIAYELLGAVIEEVSGKLFDEFIKENCFRPAGMENTTVLTIERTGGSLELDYIDTLRMAMPHERDSDKNLIMAKYYPYSRQHAPSSTLTTNVEDMLKWGRFNLDRKAFSSETYDKMWQEYAVVPNNGEKMGLGWFMREQEGYHLIGHEGTDIGFRASFWMCPELDMTISVLSNVSAAPVKRISKTLFAELIHSL</sequence>
<dbReference type="InterPro" id="IPR012338">
    <property type="entry name" value="Beta-lactam/transpept-like"/>
</dbReference>
<proteinExistence type="predicted"/>
<accession>A0A926I900</accession>
<dbReference type="PANTHER" id="PTHR46825:SF15">
    <property type="entry name" value="BETA-LACTAMASE-RELATED DOMAIN-CONTAINING PROTEIN"/>
    <property type="match status" value="1"/>
</dbReference>
<comment type="caution">
    <text evidence="2">The sequence shown here is derived from an EMBL/GenBank/DDBJ whole genome shotgun (WGS) entry which is preliminary data.</text>
</comment>